<evidence type="ECO:0000259" key="15">
    <source>
        <dbReference type="PROSITE" id="PS50885"/>
    </source>
</evidence>
<evidence type="ECO:0000256" key="1">
    <source>
        <dbReference type="ARBA" id="ARBA00004429"/>
    </source>
</evidence>
<gene>
    <name evidence="16" type="ORF">C9J12_00030</name>
</gene>
<reference evidence="16 17" key="1">
    <citation type="submission" date="2018-01" db="EMBL/GenBank/DDBJ databases">
        <title>Whole genome sequencing of Histamine producing bacteria.</title>
        <authorList>
            <person name="Butler K."/>
        </authorList>
    </citation>
    <scope>NUCLEOTIDE SEQUENCE [LARGE SCALE GENOMIC DNA]</scope>
    <source>
        <strain evidence="16 17">JCM 12947</strain>
    </source>
</reference>
<evidence type="ECO:0000256" key="5">
    <source>
        <dbReference type="ARBA" id="ARBA00022519"/>
    </source>
</evidence>
<dbReference type="RefSeq" id="WP_107240848.1">
    <property type="nucleotide sequence ID" value="NZ_PYMJ01000001.1"/>
</dbReference>
<dbReference type="GO" id="GO:0006935">
    <property type="term" value="P:chemotaxis"/>
    <property type="evidence" value="ECO:0007669"/>
    <property type="project" value="UniProtKB-KW"/>
</dbReference>
<comment type="caution">
    <text evidence="16">The sequence shown here is derived from an EMBL/GenBank/DDBJ whole genome shotgun (WGS) entry which is preliminary data.</text>
</comment>
<feature type="transmembrane region" description="Helical" evidence="12">
    <location>
        <begin position="290"/>
        <end position="313"/>
    </location>
</feature>
<evidence type="ECO:0000256" key="3">
    <source>
        <dbReference type="ARBA" id="ARBA00022481"/>
    </source>
</evidence>
<dbReference type="GO" id="GO:0007165">
    <property type="term" value="P:signal transduction"/>
    <property type="evidence" value="ECO:0007669"/>
    <property type="project" value="UniProtKB-KW"/>
</dbReference>
<evidence type="ECO:0000313" key="16">
    <source>
        <dbReference type="EMBL" id="PSU51375.1"/>
    </source>
</evidence>
<dbReference type="InterPro" id="IPR000727">
    <property type="entry name" value="T_SNARE_dom"/>
</dbReference>
<keyword evidence="8 12" id="KW-0472">Membrane</keyword>
<dbReference type="Pfam" id="PF00672">
    <property type="entry name" value="HAMP"/>
    <property type="match status" value="1"/>
</dbReference>
<evidence type="ECO:0000256" key="12">
    <source>
        <dbReference type="SAM" id="Phobius"/>
    </source>
</evidence>
<feature type="domain" description="Methyl-accepting transducer" evidence="13">
    <location>
        <begin position="368"/>
        <end position="604"/>
    </location>
</feature>
<keyword evidence="17" id="KW-1185">Reference proteome</keyword>
<evidence type="ECO:0000259" key="14">
    <source>
        <dbReference type="PROSITE" id="PS50192"/>
    </source>
</evidence>
<dbReference type="InterPro" id="IPR004089">
    <property type="entry name" value="MCPsignal_dom"/>
</dbReference>
<keyword evidence="2" id="KW-1003">Cell membrane</keyword>
<dbReference type="CDD" id="cd11386">
    <property type="entry name" value="MCP_signal"/>
    <property type="match status" value="1"/>
</dbReference>
<evidence type="ECO:0000256" key="4">
    <source>
        <dbReference type="ARBA" id="ARBA00022500"/>
    </source>
</evidence>
<accession>A0A2T3JQN0</accession>
<evidence type="ECO:0000256" key="9">
    <source>
        <dbReference type="ARBA" id="ARBA00023224"/>
    </source>
</evidence>
<keyword evidence="7 12" id="KW-1133">Transmembrane helix</keyword>
<evidence type="ECO:0000256" key="7">
    <source>
        <dbReference type="ARBA" id="ARBA00022989"/>
    </source>
</evidence>
<dbReference type="SMART" id="SM00304">
    <property type="entry name" value="HAMP"/>
    <property type="match status" value="1"/>
</dbReference>
<dbReference type="Pfam" id="PF00015">
    <property type="entry name" value="MCPsignal"/>
    <property type="match status" value="1"/>
</dbReference>
<comment type="subcellular location">
    <subcellularLocation>
        <location evidence="1">Cell inner membrane</location>
        <topology evidence="1">Multi-pass membrane protein</topology>
    </subcellularLocation>
</comment>
<dbReference type="AlphaFoldDB" id="A0A2T3JQN0"/>
<dbReference type="PANTHER" id="PTHR32089">
    <property type="entry name" value="METHYL-ACCEPTING CHEMOTAXIS PROTEIN MCPB"/>
    <property type="match status" value="1"/>
</dbReference>
<comment type="similarity">
    <text evidence="10">Belongs to the methyl-accepting chemotaxis (MCP) protein family.</text>
</comment>
<dbReference type="CDD" id="cd06225">
    <property type="entry name" value="HAMP"/>
    <property type="match status" value="1"/>
</dbReference>
<keyword evidence="4" id="KW-0145">Chemotaxis</keyword>
<evidence type="ECO:0000259" key="13">
    <source>
        <dbReference type="PROSITE" id="PS50111"/>
    </source>
</evidence>
<dbReference type="SUPFAM" id="SSF58104">
    <property type="entry name" value="Methyl-accepting chemotaxis protein (MCP) signaling domain"/>
    <property type="match status" value="1"/>
</dbReference>
<keyword evidence="9 11" id="KW-0807">Transducer</keyword>
<dbReference type="PROSITE" id="PS50885">
    <property type="entry name" value="HAMP"/>
    <property type="match status" value="1"/>
</dbReference>
<protein>
    <recommendedName>
        <fullName evidence="18">Methyl-accepting chemotaxis protein</fullName>
    </recommendedName>
</protein>
<name>A0A2T3JQN0_9GAMM</name>
<keyword evidence="6 12" id="KW-0812">Transmembrane</keyword>
<dbReference type="Gene3D" id="1.10.287.950">
    <property type="entry name" value="Methyl-accepting chemotaxis protein"/>
    <property type="match status" value="1"/>
</dbReference>
<evidence type="ECO:0000256" key="8">
    <source>
        <dbReference type="ARBA" id="ARBA00023136"/>
    </source>
</evidence>
<feature type="domain" description="T-SNARE coiled-coil homology" evidence="14">
    <location>
        <begin position="555"/>
        <end position="617"/>
    </location>
</feature>
<evidence type="ECO:0000256" key="2">
    <source>
        <dbReference type="ARBA" id="ARBA00022475"/>
    </source>
</evidence>
<proteinExistence type="inferred from homology"/>
<dbReference type="GO" id="GO:0005886">
    <property type="term" value="C:plasma membrane"/>
    <property type="evidence" value="ECO:0007669"/>
    <property type="project" value="UniProtKB-SubCell"/>
</dbReference>
<dbReference type="PRINTS" id="PR00260">
    <property type="entry name" value="CHEMTRNSDUCR"/>
</dbReference>
<evidence type="ECO:0000256" key="11">
    <source>
        <dbReference type="PROSITE-ProRule" id="PRU00284"/>
    </source>
</evidence>
<dbReference type="FunFam" id="1.10.287.950:FF:000001">
    <property type="entry name" value="Methyl-accepting chemotaxis sensory transducer"/>
    <property type="match status" value="1"/>
</dbReference>
<dbReference type="CDD" id="cd18774">
    <property type="entry name" value="PDC2_HK_sensor"/>
    <property type="match status" value="1"/>
</dbReference>
<dbReference type="PROSITE" id="PS50192">
    <property type="entry name" value="T_SNARE"/>
    <property type="match status" value="1"/>
</dbReference>
<evidence type="ECO:0000313" key="17">
    <source>
        <dbReference type="Proteomes" id="UP000240987"/>
    </source>
</evidence>
<sequence>MNKLNRISIKNKIIFATCIALLFSLSATTLINNYQVKQLMLKQVEEQQLPTALAVIREAIESDINLPVQAANQLASNVFIQNWIINGEPDSRRAEVLSQLDSLARMENVNGTFLVSMKGLHDYRSGEGLRGAVSADDPAYSWLYNQLRTGEAVNLTFDTGQEGQERLFINNLTTKNGEPLSFSGMAIDLSQLSDMLRQYKLGETGGVYLVSQQGEIRIQPETGIMKNQLPASLTSTLLNQQEFSLDKLNTDQGTHLIASSYLPIIDLYIVAEISENELYRAFDSVTEKNILINIVLAVLFTLLAAFLAAKIVTPIRNVAHLMRDIGEGEGDLNQRLEIKGNDEITELSIGFNSFIEKIHDSIKEVSQVSTELVTSIENTKQLSEGAGNIVEDQKEQTTQIATAINEMGTTISEMARNASIAADSAQQGNNEVSNGIDIVQSNIDSMSALSRNVNSASSVIANLAHQTDKIGAIIDVINGISDQINLLALNAAIEAARAGDHGRGFAVVADEVRSLAHRTNQSTLEIQEMITQLQQGTKEAVDVMDEGQSSSKLSLELAGKIGSSLAAIQQTISTINDINTQVATATEEQNAVVSDIGRNIEKISEQSYQTSDASSQTIEACHQLNALSGRLKNLIGQFKI</sequence>
<evidence type="ECO:0008006" key="18">
    <source>
        <dbReference type="Google" id="ProtNLM"/>
    </source>
</evidence>
<dbReference type="OrthoDB" id="2489132at2"/>
<feature type="domain" description="HAMP" evidence="15">
    <location>
        <begin position="309"/>
        <end position="363"/>
    </location>
</feature>
<dbReference type="GO" id="GO:0004888">
    <property type="term" value="F:transmembrane signaling receptor activity"/>
    <property type="evidence" value="ECO:0007669"/>
    <property type="project" value="InterPro"/>
</dbReference>
<dbReference type="InterPro" id="IPR004090">
    <property type="entry name" value="Chemotax_Me-accpt_rcpt"/>
</dbReference>
<organism evidence="16 17">
    <name type="scientific">Photobacterium frigidiphilum</name>
    <dbReference type="NCBI Taxonomy" id="264736"/>
    <lineage>
        <taxon>Bacteria</taxon>
        <taxon>Pseudomonadati</taxon>
        <taxon>Pseudomonadota</taxon>
        <taxon>Gammaproteobacteria</taxon>
        <taxon>Vibrionales</taxon>
        <taxon>Vibrionaceae</taxon>
        <taxon>Photobacterium</taxon>
    </lineage>
</organism>
<evidence type="ECO:0000256" key="6">
    <source>
        <dbReference type="ARBA" id="ARBA00022692"/>
    </source>
</evidence>
<dbReference type="InterPro" id="IPR003660">
    <property type="entry name" value="HAMP_dom"/>
</dbReference>
<dbReference type="PROSITE" id="PS50111">
    <property type="entry name" value="CHEMOTAXIS_TRANSDUC_2"/>
    <property type="match status" value="1"/>
</dbReference>
<keyword evidence="3" id="KW-0488">Methylation</keyword>
<dbReference type="Proteomes" id="UP000240987">
    <property type="component" value="Unassembled WGS sequence"/>
</dbReference>
<dbReference type="Gene3D" id="3.30.450.20">
    <property type="entry name" value="PAS domain"/>
    <property type="match status" value="1"/>
</dbReference>
<dbReference type="SMART" id="SM00283">
    <property type="entry name" value="MA"/>
    <property type="match status" value="1"/>
</dbReference>
<evidence type="ECO:0000256" key="10">
    <source>
        <dbReference type="ARBA" id="ARBA00029447"/>
    </source>
</evidence>
<keyword evidence="5" id="KW-0997">Cell inner membrane</keyword>
<dbReference type="EMBL" id="PYMJ01000001">
    <property type="protein sequence ID" value="PSU51375.1"/>
    <property type="molecule type" value="Genomic_DNA"/>
</dbReference>
<dbReference type="PANTHER" id="PTHR32089:SF39">
    <property type="entry name" value="METHYL-ACCEPTING CHEMOTAXIS PROTEIN HLYB"/>
    <property type="match status" value="1"/>
</dbReference>